<proteinExistence type="predicted"/>
<dbReference type="EMBL" id="MK072016">
    <property type="protein sequence ID" value="AYV77214.1"/>
    <property type="molecule type" value="Genomic_DNA"/>
</dbReference>
<gene>
    <name evidence="1" type="ORF">Barrevirus19_9</name>
</gene>
<organism evidence="1">
    <name type="scientific">Barrevirus sp</name>
    <dbReference type="NCBI Taxonomy" id="2487763"/>
    <lineage>
        <taxon>Viruses</taxon>
        <taxon>Varidnaviria</taxon>
        <taxon>Bamfordvirae</taxon>
        <taxon>Nucleocytoviricota</taxon>
        <taxon>Megaviricetes</taxon>
        <taxon>Imitervirales</taxon>
        <taxon>Mimiviridae</taxon>
        <taxon>Klosneuvirinae</taxon>
    </lineage>
</organism>
<sequence>MHSPENNRYLFYLKPGITHQSIDIFFKEKVKSCQMNVFIARNNWLNLSIGSNWLKLFN</sequence>
<evidence type="ECO:0000313" key="1">
    <source>
        <dbReference type="EMBL" id="AYV77214.1"/>
    </source>
</evidence>
<accession>A0A3G4ZSB9</accession>
<reference evidence="1" key="1">
    <citation type="submission" date="2018-10" db="EMBL/GenBank/DDBJ databases">
        <title>Hidden diversity of soil giant viruses.</title>
        <authorList>
            <person name="Schulz F."/>
            <person name="Alteio L."/>
            <person name="Goudeau D."/>
            <person name="Ryan E.M."/>
            <person name="Malmstrom R.R."/>
            <person name="Blanchard J."/>
            <person name="Woyke T."/>
        </authorList>
    </citation>
    <scope>NUCLEOTIDE SEQUENCE</scope>
    <source>
        <strain evidence="1">BAV1</strain>
    </source>
</reference>
<name>A0A3G4ZSB9_9VIRU</name>
<protein>
    <submittedName>
        <fullName evidence="1">Uncharacterized protein</fullName>
    </submittedName>
</protein>